<organism evidence="6 7">
    <name type="scientific">Bodo saltans</name>
    <name type="common">Flagellated protozoan</name>
    <dbReference type="NCBI Taxonomy" id="75058"/>
    <lineage>
        <taxon>Eukaryota</taxon>
        <taxon>Discoba</taxon>
        <taxon>Euglenozoa</taxon>
        <taxon>Kinetoplastea</taxon>
        <taxon>Metakinetoplastina</taxon>
        <taxon>Eubodonida</taxon>
        <taxon>Bodonidae</taxon>
        <taxon>Bodo</taxon>
    </lineage>
</organism>
<evidence type="ECO:0000256" key="3">
    <source>
        <dbReference type="ARBA" id="ARBA00023306"/>
    </source>
</evidence>
<gene>
    <name evidence="6" type="ORF">BSAL_46830</name>
</gene>
<dbReference type="AlphaFoldDB" id="A0A0S4JZZ8"/>
<dbReference type="Proteomes" id="UP000051952">
    <property type="component" value="Unassembled WGS sequence"/>
</dbReference>
<dbReference type="InterPro" id="IPR006671">
    <property type="entry name" value="Cyclin_N"/>
</dbReference>
<dbReference type="Pfam" id="PF00134">
    <property type="entry name" value="Cyclin_N"/>
    <property type="match status" value="1"/>
</dbReference>
<protein>
    <submittedName>
        <fullName evidence="6">Mitotic cyclin, putative</fullName>
    </submittedName>
</protein>
<keyword evidence="3" id="KW-0131">Cell cycle</keyword>
<dbReference type="OMA" id="FRDTLCY"/>
<keyword evidence="7" id="KW-1185">Reference proteome</keyword>
<dbReference type="GO" id="GO:0051726">
    <property type="term" value="P:regulation of cell cycle"/>
    <property type="evidence" value="ECO:0007669"/>
    <property type="project" value="UniProtKB-ARBA"/>
</dbReference>
<dbReference type="SUPFAM" id="SSF47954">
    <property type="entry name" value="Cyclin-like"/>
    <property type="match status" value="1"/>
</dbReference>
<dbReference type="GO" id="GO:0051301">
    <property type="term" value="P:cell division"/>
    <property type="evidence" value="ECO:0007669"/>
    <property type="project" value="UniProtKB-KW"/>
</dbReference>
<keyword evidence="1" id="KW-0132">Cell division</keyword>
<dbReference type="FunFam" id="1.10.472.10:FF:000010">
    <property type="entry name" value="G1/S-specific cyclin Cln1"/>
    <property type="match status" value="1"/>
</dbReference>
<sequence length="426" mass="46400">MFGAPGAIDYRSHPGQRDADAPAAVFAGMKSKEVTPLQDIKFLKGTIYSYKNRKVITRWLRDVCAAFQLKATTLALAVQLTDAYIIRSLETLAVQKCQLAAITALWIAAKFEELDEALPKLRQIVDVCDGAYTGEDVINMEEDVLDSFKWRIPHTTVMNHLYLLLHMHSLIPPYYGGGGAGAAEASCSGGDLIPVELIVVDPESKQRQAIRLAIPLHTTFQQILPQLCTAVRIPFSSAVEVFELLGSDFYVAKRIPLQETPGERRMAGLQQKRPLSAGAGTSGSAPLRLFLANSRQSSPIFAERDEVIVLKSVNGLLIHCALDLLGPEVVTHVEFLRLPSHVVALGVLALARCLVGHHTEETRIAIAFILKQLDIAGAQALAAADLLCDKYQEALTAPQGLPVPLVPLPADIRDRLKYVFSRGASA</sequence>
<dbReference type="Gene3D" id="1.10.472.10">
    <property type="entry name" value="Cyclin-like"/>
    <property type="match status" value="1"/>
</dbReference>
<dbReference type="PANTHER" id="PTHR10177">
    <property type="entry name" value="CYCLINS"/>
    <property type="match status" value="1"/>
</dbReference>
<dbReference type="InterPro" id="IPR036915">
    <property type="entry name" value="Cyclin-like_sf"/>
</dbReference>
<name>A0A0S4JZZ8_BODSA</name>
<evidence type="ECO:0000256" key="1">
    <source>
        <dbReference type="ARBA" id="ARBA00022618"/>
    </source>
</evidence>
<accession>A0A0S4JZZ8</accession>
<dbReference type="GO" id="GO:0019887">
    <property type="term" value="F:protein kinase regulator activity"/>
    <property type="evidence" value="ECO:0007669"/>
    <property type="project" value="UniProtKB-ARBA"/>
</dbReference>
<reference evidence="7" key="1">
    <citation type="submission" date="2015-09" db="EMBL/GenBank/DDBJ databases">
        <authorList>
            <consortium name="Pathogen Informatics"/>
        </authorList>
    </citation>
    <scope>NUCLEOTIDE SEQUENCE [LARGE SCALE GENOMIC DNA]</scope>
    <source>
        <strain evidence="7">Lake Konstanz</strain>
    </source>
</reference>
<evidence type="ECO:0000256" key="4">
    <source>
        <dbReference type="RuleBase" id="RU000383"/>
    </source>
</evidence>
<dbReference type="EMBL" id="CYKH01002221">
    <property type="protein sequence ID" value="CUG94167.1"/>
    <property type="molecule type" value="Genomic_DNA"/>
</dbReference>
<dbReference type="InterPro" id="IPR013763">
    <property type="entry name" value="Cyclin-like_dom"/>
</dbReference>
<dbReference type="SMART" id="SM00385">
    <property type="entry name" value="CYCLIN"/>
    <property type="match status" value="1"/>
</dbReference>
<evidence type="ECO:0000256" key="2">
    <source>
        <dbReference type="ARBA" id="ARBA00023127"/>
    </source>
</evidence>
<evidence type="ECO:0000259" key="5">
    <source>
        <dbReference type="SMART" id="SM00385"/>
    </source>
</evidence>
<dbReference type="InterPro" id="IPR039361">
    <property type="entry name" value="Cyclin"/>
</dbReference>
<proteinExistence type="inferred from homology"/>
<evidence type="ECO:0000313" key="7">
    <source>
        <dbReference type="Proteomes" id="UP000051952"/>
    </source>
</evidence>
<feature type="domain" description="Cyclin-like" evidence="5">
    <location>
        <begin position="58"/>
        <end position="146"/>
    </location>
</feature>
<keyword evidence="2 4" id="KW-0195">Cyclin</keyword>
<evidence type="ECO:0000313" key="6">
    <source>
        <dbReference type="EMBL" id="CUG94167.1"/>
    </source>
</evidence>
<comment type="similarity">
    <text evidence="4">Belongs to the cyclin family.</text>
</comment>
<dbReference type="VEuPathDB" id="TriTrypDB:BSAL_46830"/>
<dbReference type="OrthoDB" id="285802at2759"/>